<evidence type="ECO:0000313" key="2">
    <source>
        <dbReference type="Proteomes" id="UP000305883"/>
    </source>
</evidence>
<comment type="caution">
    <text evidence="1">The sequence shown here is derived from an EMBL/GenBank/DDBJ whole genome shotgun (WGS) entry which is preliminary data.</text>
</comment>
<evidence type="ECO:0000313" key="1">
    <source>
        <dbReference type="EMBL" id="TIC91836.1"/>
    </source>
</evidence>
<name>A0A4T0VJ51_9PEZI</name>
<gene>
    <name evidence="1" type="ORF">CH35J_010965</name>
</gene>
<dbReference type="EMBL" id="MWPZ01000009">
    <property type="protein sequence ID" value="TIC91836.1"/>
    <property type="molecule type" value="Genomic_DNA"/>
</dbReference>
<dbReference type="AlphaFoldDB" id="A0A4T0VJ51"/>
<protein>
    <submittedName>
        <fullName evidence="1">Uncharacterized protein</fullName>
    </submittedName>
</protein>
<dbReference type="Proteomes" id="UP000305883">
    <property type="component" value="Unassembled WGS sequence"/>
</dbReference>
<organism evidence="1 2">
    <name type="scientific">Colletotrichum higginsianum</name>
    <dbReference type="NCBI Taxonomy" id="80884"/>
    <lineage>
        <taxon>Eukaryota</taxon>
        <taxon>Fungi</taxon>
        <taxon>Dikarya</taxon>
        <taxon>Ascomycota</taxon>
        <taxon>Pezizomycotina</taxon>
        <taxon>Sordariomycetes</taxon>
        <taxon>Hypocreomycetidae</taxon>
        <taxon>Glomerellales</taxon>
        <taxon>Glomerellaceae</taxon>
        <taxon>Colletotrichum</taxon>
        <taxon>Colletotrichum destructivum species complex</taxon>
    </lineage>
</organism>
<accession>A0A4T0VJ51</accession>
<sequence>MPSYRKKQIPPTQRWPEVQRLLQELDPCLNHLAEGPGPNVADIYPSLRREFWRAAYLINADASFTGDHSLLRN</sequence>
<proteinExistence type="predicted"/>
<dbReference type="OrthoDB" id="4851567at2759"/>
<reference evidence="1 2" key="1">
    <citation type="journal article" date="2019" name="Genome Biol. Evol.">
        <title>Genomic Plasticity Mediated by Transposable Elements in the Plant Pathogenic Fungus Colletotrichum higginsianum.</title>
        <authorList>
            <person name="Tsushima A."/>
            <person name="Gan P."/>
            <person name="Kumakura N."/>
            <person name="Narusaka M."/>
            <person name="Takano Y."/>
            <person name="Narusaka Y."/>
            <person name="Shirasu K."/>
        </authorList>
    </citation>
    <scope>NUCLEOTIDE SEQUENCE [LARGE SCALE GENOMIC DNA]</scope>
    <source>
        <strain evidence="1 2">MAFF305635-RFP</strain>
    </source>
</reference>